<feature type="domain" description="Phage tail collar" evidence="1">
    <location>
        <begin position="151"/>
        <end position="207"/>
    </location>
</feature>
<dbReference type="OrthoDB" id="8266301at2"/>
<dbReference type="InterPro" id="IPR011083">
    <property type="entry name" value="Phage_tail_collar_dom"/>
</dbReference>
<dbReference type="Proteomes" id="UP000215884">
    <property type="component" value="Chromosome"/>
</dbReference>
<evidence type="ECO:0000313" key="3">
    <source>
        <dbReference type="Proteomes" id="UP000215884"/>
    </source>
</evidence>
<dbReference type="KEGG" id="brq:CIT40_22500"/>
<proteinExistence type="predicted"/>
<dbReference type="Gene3D" id="3.90.1340.10">
    <property type="entry name" value="Phage tail collar domain"/>
    <property type="match status" value="1"/>
</dbReference>
<dbReference type="EMBL" id="CP029426">
    <property type="protein sequence ID" value="AWM02528.1"/>
    <property type="molecule type" value="Genomic_DNA"/>
</dbReference>
<reference evidence="2 3" key="1">
    <citation type="journal article" date="2017" name="Syst. Appl. Microbiol.">
        <title>Soybeans inoculated with root zone soils of Canadian native legumes harbour diverse and novel Bradyrhizobium spp. that possess agricultural potential.</title>
        <authorList>
            <person name="Bromfield E.S.P."/>
            <person name="Cloutier S."/>
            <person name="Tambong J.T."/>
            <person name="Tran Thi T.V."/>
        </authorList>
    </citation>
    <scope>NUCLEOTIDE SEQUENCE [LARGE SCALE GENOMIC DNA]</scope>
    <source>
        <strain evidence="2 3">39S1MB</strain>
    </source>
</reference>
<dbReference type="AlphaFoldDB" id="A0A2U8PZ75"/>
<dbReference type="RefSeq" id="WP_094891362.1">
    <property type="nucleotide sequence ID" value="NZ_CP029426.2"/>
</dbReference>
<reference evidence="2 3" key="2">
    <citation type="journal article" date="2019" name="Int. J. Syst. Evol. Microbiol.">
        <title>Description and complete genome sequence of Bradyrhizobium amphicarpaeae sp. nov., harbouring photosystem and nitrogen-fixation genes.</title>
        <authorList>
            <person name="Bromfield E.S.P."/>
            <person name="Cloutier S."/>
            <person name="Nguyen H.D.T."/>
        </authorList>
    </citation>
    <scope>NUCLEOTIDE SEQUENCE [LARGE SCALE GENOMIC DNA]</scope>
    <source>
        <strain evidence="2 3">39S1MB</strain>
    </source>
</reference>
<evidence type="ECO:0000259" key="1">
    <source>
        <dbReference type="Pfam" id="PF07484"/>
    </source>
</evidence>
<accession>A0A2U8PZ75</accession>
<protein>
    <submittedName>
        <fullName evidence="2">Tail fiber protein</fullName>
    </submittedName>
</protein>
<keyword evidence="3" id="KW-1185">Reference proteome</keyword>
<dbReference type="InterPro" id="IPR037053">
    <property type="entry name" value="Phage_tail_collar_dom_sf"/>
</dbReference>
<sequence length="339" mass="34340">MTLYKWSQTASADATADSTINWAEGQSPSSVNDSARGMMAAIAKYRDDVAGAIVSSGTSTAYAVNTYQVFQSLSQLNGQVIAFTPHTTNGATVTINVDSLGAKPLRAAPSTDLPVGVLIQGTPYVALYNHADQAFYLQGLFGNPYNIPIGGSIDFWGTAAPNSSFALMYGQAISRTTYSALFALVGTIYGTGDGSTTFNIPDLRGRIAAGKDDMGGSAASRLTLAYFGTSAAALGAVGGSESKALITANLPAYTPSGTITGSVISPIGVRMRSPATTGTTDAGTVSAGVSGGTDLGSQSLLISSSSLSATFTGAAQGGSSSPVAIPQPTIISNKLLRVL</sequence>
<gene>
    <name evidence="2" type="ORF">CIT40_22500</name>
</gene>
<dbReference type="SUPFAM" id="SSF88874">
    <property type="entry name" value="Receptor-binding domain of short tail fibre protein gp12"/>
    <property type="match status" value="1"/>
</dbReference>
<organism evidence="2 3">
    <name type="scientific">Bradyrhizobium amphicarpaeae</name>
    <dbReference type="NCBI Taxonomy" id="1404768"/>
    <lineage>
        <taxon>Bacteria</taxon>
        <taxon>Pseudomonadati</taxon>
        <taxon>Pseudomonadota</taxon>
        <taxon>Alphaproteobacteria</taxon>
        <taxon>Hyphomicrobiales</taxon>
        <taxon>Nitrobacteraceae</taxon>
        <taxon>Bradyrhizobium</taxon>
    </lineage>
</organism>
<dbReference type="Pfam" id="PF07484">
    <property type="entry name" value="Collar"/>
    <property type="match status" value="1"/>
</dbReference>
<evidence type="ECO:0000313" key="2">
    <source>
        <dbReference type="EMBL" id="AWM02528.1"/>
    </source>
</evidence>
<name>A0A2U8PZ75_9BRAD</name>